<dbReference type="Gene3D" id="3.90.550.10">
    <property type="entry name" value="Spore Coat Polysaccharide Biosynthesis Protein SpsA, Chain A"/>
    <property type="match status" value="1"/>
</dbReference>
<accession>A0A2M6XCL2</accession>
<dbReference type="InterPro" id="IPR029044">
    <property type="entry name" value="Nucleotide-diphossugar_trans"/>
</dbReference>
<sequence>MPKKSLKSKKNDYSIIIITKNQKAFLQKSLPAILSQTIKNLEIIIVDSGSTDGALEFAKKYPVKIINYHSPVFNFAKAFNLGAQKAKGQYLVRLSGDAVPANKHWLKELGKDTEKPKVAGAFSRYVFSAKNHLLHQFWFREWPLVRKVPFSVGGASFLIKKSLWKKCPFNEKWGPGEDWEWAEVVRKAGYKILYKRMSLVYHEHQAPLLKQILDFLYWLFISIPSGFFKYNQVRIRIQKLNEYYQ</sequence>
<protein>
    <recommendedName>
        <fullName evidence="1">Glycosyltransferase 2-like domain-containing protein</fullName>
    </recommendedName>
</protein>
<feature type="domain" description="Glycosyltransferase 2-like" evidence="1">
    <location>
        <begin position="14"/>
        <end position="136"/>
    </location>
</feature>
<dbReference type="AlphaFoldDB" id="A0A2M6XCL2"/>
<dbReference type="InterPro" id="IPR050834">
    <property type="entry name" value="Glycosyltransf_2"/>
</dbReference>
<dbReference type="InterPro" id="IPR001173">
    <property type="entry name" value="Glyco_trans_2-like"/>
</dbReference>
<evidence type="ECO:0000313" key="2">
    <source>
        <dbReference type="EMBL" id="PIU03418.1"/>
    </source>
</evidence>
<proteinExistence type="predicted"/>
<dbReference type="PANTHER" id="PTHR43685">
    <property type="entry name" value="GLYCOSYLTRANSFERASE"/>
    <property type="match status" value="1"/>
</dbReference>
<dbReference type="SUPFAM" id="SSF53448">
    <property type="entry name" value="Nucleotide-diphospho-sugar transferases"/>
    <property type="match status" value="1"/>
</dbReference>
<comment type="caution">
    <text evidence="2">The sequence shown here is derived from an EMBL/GenBank/DDBJ whole genome shotgun (WGS) entry which is preliminary data.</text>
</comment>
<evidence type="ECO:0000313" key="3">
    <source>
        <dbReference type="Proteomes" id="UP000228996"/>
    </source>
</evidence>
<dbReference type="Pfam" id="PF00535">
    <property type="entry name" value="Glycos_transf_2"/>
    <property type="match status" value="1"/>
</dbReference>
<reference evidence="3" key="1">
    <citation type="submission" date="2017-09" db="EMBL/GenBank/DDBJ databases">
        <title>Depth-based differentiation of microbial function through sediment-hosted aquifers and enrichment of novel symbionts in the deep terrestrial subsurface.</title>
        <authorList>
            <person name="Probst A.J."/>
            <person name="Ladd B."/>
            <person name="Jarett J.K."/>
            <person name="Geller-Mcgrath D.E."/>
            <person name="Sieber C.M.K."/>
            <person name="Emerson J.B."/>
            <person name="Anantharaman K."/>
            <person name="Thomas B.C."/>
            <person name="Malmstrom R."/>
            <person name="Stieglmeier M."/>
            <person name="Klingl A."/>
            <person name="Woyke T."/>
            <person name="Ryan C.M."/>
            <person name="Banfield J.F."/>
        </authorList>
    </citation>
    <scope>NUCLEOTIDE SEQUENCE [LARGE SCALE GENOMIC DNA]</scope>
</reference>
<dbReference type="Proteomes" id="UP000228996">
    <property type="component" value="Unassembled WGS sequence"/>
</dbReference>
<gene>
    <name evidence="2" type="ORF">COT44_03165</name>
</gene>
<name>A0A2M6XCL2_9BACT</name>
<organism evidence="2 3">
    <name type="scientific">Candidatus Shapirobacteria bacterium CG08_land_8_20_14_0_20_39_18</name>
    <dbReference type="NCBI Taxonomy" id="1974883"/>
    <lineage>
        <taxon>Bacteria</taxon>
        <taxon>Candidatus Shapironibacteriota</taxon>
    </lineage>
</organism>
<dbReference type="PANTHER" id="PTHR43685:SF2">
    <property type="entry name" value="GLYCOSYLTRANSFERASE 2-LIKE DOMAIN-CONTAINING PROTEIN"/>
    <property type="match status" value="1"/>
</dbReference>
<dbReference type="EMBL" id="PEYO01000017">
    <property type="protein sequence ID" value="PIU03418.1"/>
    <property type="molecule type" value="Genomic_DNA"/>
</dbReference>
<evidence type="ECO:0000259" key="1">
    <source>
        <dbReference type="Pfam" id="PF00535"/>
    </source>
</evidence>